<evidence type="ECO:0000313" key="2">
    <source>
        <dbReference type="Proteomes" id="UP001207468"/>
    </source>
</evidence>
<organism evidence="1 2">
    <name type="scientific">Russula earlei</name>
    <dbReference type="NCBI Taxonomy" id="71964"/>
    <lineage>
        <taxon>Eukaryota</taxon>
        <taxon>Fungi</taxon>
        <taxon>Dikarya</taxon>
        <taxon>Basidiomycota</taxon>
        <taxon>Agaricomycotina</taxon>
        <taxon>Agaricomycetes</taxon>
        <taxon>Russulales</taxon>
        <taxon>Russulaceae</taxon>
        <taxon>Russula</taxon>
    </lineage>
</organism>
<gene>
    <name evidence="1" type="ORF">F5148DRAFT_447131</name>
</gene>
<evidence type="ECO:0000313" key="1">
    <source>
        <dbReference type="EMBL" id="KAI9454101.1"/>
    </source>
</evidence>
<proteinExistence type="predicted"/>
<keyword evidence="2" id="KW-1185">Reference proteome</keyword>
<comment type="caution">
    <text evidence="1">The sequence shown here is derived from an EMBL/GenBank/DDBJ whole genome shotgun (WGS) entry which is preliminary data.</text>
</comment>
<protein>
    <submittedName>
        <fullName evidence="1">Uncharacterized protein</fullName>
    </submittedName>
</protein>
<dbReference type="Proteomes" id="UP001207468">
    <property type="component" value="Unassembled WGS sequence"/>
</dbReference>
<name>A0ACC0U095_9AGAM</name>
<sequence>MQMIIVICVKALPVSSFPIVGLNRNWSSNAVASPSRMTDQKHFDIAITFGEPVDSPASPTQTASAVANFFQSLAPRPVRHLAVAGVPDDRRKARRQESNWLVLAPRTIAQRFDAFLRAVTAALRVGINNRGRPATRPAGGPSAPVATALQARLQRVRSMRAAATVGGGRCPSHVRAELAYRDPIARVVYPSMMSLVMDCDVYHLSHRNCS</sequence>
<dbReference type="EMBL" id="JAGFNK010000283">
    <property type="protein sequence ID" value="KAI9454101.1"/>
    <property type="molecule type" value="Genomic_DNA"/>
</dbReference>
<reference evidence="1" key="1">
    <citation type="submission" date="2021-03" db="EMBL/GenBank/DDBJ databases">
        <title>Evolutionary priming and transition to the ectomycorrhizal habit in an iconic lineage of mushroom-forming fungi: is preadaptation a requirement?</title>
        <authorList>
            <consortium name="DOE Joint Genome Institute"/>
            <person name="Looney B.P."/>
            <person name="Miyauchi S."/>
            <person name="Morin E."/>
            <person name="Drula E."/>
            <person name="Courty P.E."/>
            <person name="Chicoki N."/>
            <person name="Fauchery L."/>
            <person name="Kohler A."/>
            <person name="Kuo A."/>
            <person name="LaButti K."/>
            <person name="Pangilinan J."/>
            <person name="Lipzen A."/>
            <person name="Riley R."/>
            <person name="Andreopoulos W."/>
            <person name="He G."/>
            <person name="Johnson J."/>
            <person name="Barry K.W."/>
            <person name="Grigoriev I.V."/>
            <person name="Nagy L."/>
            <person name="Hibbett D."/>
            <person name="Henrissat B."/>
            <person name="Matheny P.B."/>
            <person name="Labbe J."/>
            <person name="Martin A.F."/>
        </authorList>
    </citation>
    <scope>NUCLEOTIDE SEQUENCE</scope>
    <source>
        <strain evidence="1">BPL698</strain>
    </source>
</reference>
<accession>A0ACC0U095</accession>